<dbReference type="SMART" id="SM00292">
    <property type="entry name" value="BRCT"/>
    <property type="match status" value="1"/>
</dbReference>
<dbReference type="FunFam" id="2.40.50.140:FF:000012">
    <property type="entry name" value="DNA ligase"/>
    <property type="match status" value="1"/>
</dbReference>
<comment type="caution">
    <text evidence="13">The sequence shown here is derived from an EMBL/GenBank/DDBJ whole genome shotgun (WGS) entry which is preliminary data.</text>
</comment>
<dbReference type="GO" id="GO:0006281">
    <property type="term" value="P:DNA repair"/>
    <property type="evidence" value="ECO:0007669"/>
    <property type="project" value="UniProtKB-KW"/>
</dbReference>
<dbReference type="InterPro" id="IPR041663">
    <property type="entry name" value="DisA/LigA_HHH"/>
</dbReference>
<dbReference type="InterPro" id="IPR001679">
    <property type="entry name" value="DNA_ligase"/>
</dbReference>
<dbReference type="NCBIfam" id="TIGR00575">
    <property type="entry name" value="dnlj"/>
    <property type="match status" value="1"/>
</dbReference>
<dbReference type="Pfam" id="PF12826">
    <property type="entry name" value="HHH_2"/>
    <property type="match status" value="1"/>
</dbReference>
<evidence type="ECO:0000256" key="8">
    <source>
        <dbReference type="ARBA" id="ARBA00022842"/>
    </source>
</evidence>
<dbReference type="CDD" id="cd00114">
    <property type="entry name" value="LIGANc"/>
    <property type="match status" value="1"/>
</dbReference>
<dbReference type="Gene3D" id="1.10.150.20">
    <property type="entry name" value="5' to 3' exonuclease, C-terminal subdomain"/>
    <property type="match status" value="2"/>
</dbReference>
<dbReference type="GO" id="GO:0046872">
    <property type="term" value="F:metal ion binding"/>
    <property type="evidence" value="ECO:0007669"/>
    <property type="project" value="UniProtKB-KW"/>
</dbReference>
<dbReference type="InterPro" id="IPR013839">
    <property type="entry name" value="DNAligase_adenylation"/>
</dbReference>
<dbReference type="Gene3D" id="6.20.10.30">
    <property type="match status" value="1"/>
</dbReference>
<evidence type="ECO:0000313" key="13">
    <source>
        <dbReference type="EMBL" id="OIR09968.1"/>
    </source>
</evidence>
<keyword evidence="5" id="KW-0479">Metal-binding</keyword>
<dbReference type="InterPro" id="IPR013840">
    <property type="entry name" value="DNAligase_N"/>
</dbReference>
<keyword evidence="3 13" id="KW-0436">Ligase</keyword>
<evidence type="ECO:0000256" key="2">
    <source>
        <dbReference type="ARBA" id="ARBA00012722"/>
    </source>
</evidence>
<evidence type="ECO:0000256" key="9">
    <source>
        <dbReference type="ARBA" id="ARBA00023027"/>
    </source>
</evidence>
<keyword evidence="8" id="KW-0460">Magnesium</keyword>
<dbReference type="CDD" id="cd17748">
    <property type="entry name" value="BRCT_DNA_ligase_like"/>
    <property type="match status" value="1"/>
</dbReference>
<evidence type="ECO:0000256" key="7">
    <source>
        <dbReference type="ARBA" id="ARBA00022833"/>
    </source>
</evidence>
<dbReference type="InterPro" id="IPR033136">
    <property type="entry name" value="DNA_ligase_CS"/>
</dbReference>
<dbReference type="PROSITE" id="PS50172">
    <property type="entry name" value="BRCT"/>
    <property type="match status" value="1"/>
</dbReference>
<evidence type="ECO:0000256" key="3">
    <source>
        <dbReference type="ARBA" id="ARBA00022598"/>
    </source>
</evidence>
<keyword evidence="10" id="KW-0234">DNA repair</keyword>
<dbReference type="GO" id="GO:0006260">
    <property type="term" value="P:DNA replication"/>
    <property type="evidence" value="ECO:0007669"/>
    <property type="project" value="UniProtKB-KW"/>
</dbReference>
<evidence type="ECO:0000256" key="5">
    <source>
        <dbReference type="ARBA" id="ARBA00022723"/>
    </source>
</evidence>
<evidence type="ECO:0000256" key="11">
    <source>
        <dbReference type="ARBA" id="ARBA00034005"/>
    </source>
</evidence>
<dbReference type="InterPro" id="IPR036420">
    <property type="entry name" value="BRCT_dom_sf"/>
</dbReference>
<keyword evidence="6" id="KW-0227">DNA damage</keyword>
<dbReference type="Pfam" id="PF03119">
    <property type="entry name" value="DNA_ligase_ZBD"/>
    <property type="match status" value="1"/>
</dbReference>
<dbReference type="InterPro" id="IPR010994">
    <property type="entry name" value="RuvA_2-like"/>
</dbReference>
<dbReference type="PROSITE" id="PS01056">
    <property type="entry name" value="DNA_LIGASE_N2"/>
    <property type="match status" value="1"/>
</dbReference>
<protein>
    <recommendedName>
        <fullName evidence="2">DNA ligase (NAD(+))</fullName>
        <ecNumber evidence="2">6.5.1.2</ecNumber>
    </recommendedName>
</protein>
<dbReference type="HAMAP" id="MF_01588">
    <property type="entry name" value="DNA_ligase_A"/>
    <property type="match status" value="1"/>
</dbReference>
<dbReference type="PROSITE" id="PS01055">
    <property type="entry name" value="DNA_LIGASE_N1"/>
    <property type="match status" value="1"/>
</dbReference>
<dbReference type="FunFam" id="3.30.470.30:FF:000001">
    <property type="entry name" value="DNA ligase"/>
    <property type="match status" value="1"/>
</dbReference>
<keyword evidence="9" id="KW-0520">NAD</keyword>
<dbReference type="Gene3D" id="3.30.470.30">
    <property type="entry name" value="DNA ligase/mRNA capping enzyme"/>
    <property type="match status" value="1"/>
</dbReference>
<dbReference type="SMART" id="SM00532">
    <property type="entry name" value="LIGANc"/>
    <property type="match status" value="1"/>
</dbReference>
<dbReference type="SUPFAM" id="SSF52113">
    <property type="entry name" value="BRCT domain"/>
    <property type="match status" value="1"/>
</dbReference>
<proteinExistence type="inferred from homology"/>
<dbReference type="Pfam" id="PF03120">
    <property type="entry name" value="OB_DNA_ligase"/>
    <property type="match status" value="1"/>
</dbReference>
<dbReference type="EC" id="6.5.1.2" evidence="2"/>
<reference evidence="13" key="1">
    <citation type="submission" date="2016-10" db="EMBL/GenBank/DDBJ databases">
        <title>Sequence of Gallionella enrichment culture.</title>
        <authorList>
            <person name="Poehlein A."/>
            <person name="Muehling M."/>
            <person name="Daniel R."/>
        </authorList>
    </citation>
    <scope>NUCLEOTIDE SEQUENCE</scope>
</reference>
<dbReference type="NCBIfam" id="NF005932">
    <property type="entry name" value="PRK07956.1"/>
    <property type="match status" value="1"/>
</dbReference>
<feature type="domain" description="BRCT" evidence="12">
    <location>
        <begin position="628"/>
        <end position="701"/>
    </location>
</feature>
<dbReference type="InterPro" id="IPR001357">
    <property type="entry name" value="BRCT_dom"/>
</dbReference>
<dbReference type="InterPro" id="IPR004150">
    <property type="entry name" value="NAD_DNA_ligase_OB"/>
</dbReference>
<dbReference type="SUPFAM" id="SSF47781">
    <property type="entry name" value="RuvA domain 2-like"/>
    <property type="match status" value="1"/>
</dbReference>
<evidence type="ECO:0000256" key="6">
    <source>
        <dbReference type="ARBA" id="ARBA00022763"/>
    </source>
</evidence>
<organism evidence="13">
    <name type="scientific">mine drainage metagenome</name>
    <dbReference type="NCBI Taxonomy" id="410659"/>
    <lineage>
        <taxon>unclassified sequences</taxon>
        <taxon>metagenomes</taxon>
        <taxon>ecological metagenomes</taxon>
    </lineage>
</organism>
<comment type="catalytic activity">
    <reaction evidence="11">
        <text>NAD(+) + (deoxyribonucleotide)n-3'-hydroxyl + 5'-phospho-(deoxyribonucleotide)m = (deoxyribonucleotide)n+m + AMP + beta-nicotinamide D-nucleotide.</text>
        <dbReference type="EC" id="6.5.1.2"/>
    </reaction>
</comment>
<name>A0A1J5T140_9ZZZZ</name>
<dbReference type="SUPFAM" id="SSF50249">
    <property type="entry name" value="Nucleic acid-binding proteins"/>
    <property type="match status" value="1"/>
</dbReference>
<comment type="cofactor">
    <cofactor evidence="1">
        <name>Mg(2+)</name>
        <dbReference type="ChEBI" id="CHEBI:18420"/>
    </cofactor>
</comment>
<keyword evidence="7" id="KW-0862">Zinc</keyword>
<dbReference type="InterPro" id="IPR004149">
    <property type="entry name" value="Znf_DNAligase_C4"/>
</dbReference>
<dbReference type="Pfam" id="PF01653">
    <property type="entry name" value="DNA_ligase_aden"/>
    <property type="match status" value="1"/>
</dbReference>
<evidence type="ECO:0000256" key="4">
    <source>
        <dbReference type="ARBA" id="ARBA00022705"/>
    </source>
</evidence>
<dbReference type="PIRSF" id="PIRSF001604">
    <property type="entry name" value="LigA"/>
    <property type="match status" value="1"/>
</dbReference>
<dbReference type="PANTHER" id="PTHR23389">
    <property type="entry name" value="CHROMOSOME TRANSMISSION FIDELITY FACTOR 18"/>
    <property type="match status" value="1"/>
</dbReference>
<dbReference type="InterPro" id="IPR018239">
    <property type="entry name" value="DNA_ligase_AS"/>
</dbReference>
<dbReference type="Pfam" id="PF00533">
    <property type="entry name" value="BRCT"/>
    <property type="match status" value="1"/>
</dbReference>
<sequence>MPQTAAPRLTPLEARIELDRLGRAIAAHDRAYYQDDAPTLSDADYDALRRRLRELEEAFPELARPDSPSRRVGAAPGEGFRAVAHLQPMMSLEDVFTDEAVAEFLQRVRRFLGLDETEAVDLVAEPKIDGLSINLLYENGAFVRATTRGDGAEGEDVTANMRTLAELPLRLTGPAPAVMEVRGEVYMRRADFLALNAASEAKGEKTFANPRNAAAGSLRQLDAAVTARRPLSLFCYALGEVSEAVADSHRALLDRLKAWGFPVNPRIGLCRDLDQALAFTRALGEERAELAYDIDGVVYKVNRIDWQTRLGRRDRTPRWAVAHKFPAERAQTVLERIEIQVGRTGALTPVAILRPITVGGVVVGRATLHNEDEILRKDVRAGDTVIIQRAGDVIPQVVAVVAEKRPADSRPFEPPALCPVCGSHAVKPEGEAIRRCSGGLTCRAQAVERLIHFASRNAFDIEGLGARNVEFLFASGRIKSPADIFRLEAAETGTLLPLKTQPGWGAKSVEKLFAAITARRRVPLDRFIYALGIRQVGEATARLLALHYHSLTAWRAAMAAAAAERDAARTADAAAPPGPAWSHLIAIDQVGPSVAGEIADFFAEDHNLAVLDDLAAVVTVADFAAPAAAGSPVAGKTVVFTGSLETLSRDEAKAQAQALGAKVAGSVSGKTDYVVAGADAGSKLSKARDLGLAILSEAEWLALIGR</sequence>
<dbReference type="InterPro" id="IPR012340">
    <property type="entry name" value="NA-bd_OB-fold"/>
</dbReference>
<evidence type="ECO:0000256" key="10">
    <source>
        <dbReference type="ARBA" id="ARBA00023204"/>
    </source>
</evidence>
<dbReference type="AlphaFoldDB" id="A0A1J5T140"/>
<dbReference type="Gene3D" id="2.40.50.140">
    <property type="entry name" value="Nucleic acid-binding proteins"/>
    <property type="match status" value="1"/>
</dbReference>
<dbReference type="PANTHER" id="PTHR23389:SF9">
    <property type="entry name" value="DNA LIGASE"/>
    <property type="match status" value="1"/>
</dbReference>
<dbReference type="GO" id="GO:0003911">
    <property type="term" value="F:DNA ligase (NAD+) activity"/>
    <property type="evidence" value="ECO:0007669"/>
    <property type="project" value="UniProtKB-EC"/>
</dbReference>
<dbReference type="Gene3D" id="3.40.50.10190">
    <property type="entry name" value="BRCT domain"/>
    <property type="match status" value="1"/>
</dbReference>
<evidence type="ECO:0000259" key="12">
    <source>
        <dbReference type="PROSITE" id="PS50172"/>
    </source>
</evidence>
<dbReference type="Gene3D" id="1.10.287.610">
    <property type="entry name" value="Helix hairpin bin"/>
    <property type="match status" value="1"/>
</dbReference>
<dbReference type="GO" id="GO:0005829">
    <property type="term" value="C:cytosol"/>
    <property type="evidence" value="ECO:0007669"/>
    <property type="project" value="TreeGrafter"/>
</dbReference>
<dbReference type="EMBL" id="MLJW01000024">
    <property type="protein sequence ID" value="OIR09968.1"/>
    <property type="molecule type" value="Genomic_DNA"/>
</dbReference>
<evidence type="ECO:0000256" key="1">
    <source>
        <dbReference type="ARBA" id="ARBA00001946"/>
    </source>
</evidence>
<dbReference type="SUPFAM" id="SSF56091">
    <property type="entry name" value="DNA ligase/mRNA capping enzyme, catalytic domain"/>
    <property type="match status" value="1"/>
</dbReference>
<gene>
    <name evidence="13" type="primary">ligA_6</name>
    <name evidence="13" type="ORF">GALL_78900</name>
</gene>
<keyword evidence="4" id="KW-0235">DNA replication</keyword>
<accession>A0A1J5T140</accession>